<evidence type="ECO:0000313" key="5">
    <source>
        <dbReference type="Proteomes" id="UP001190700"/>
    </source>
</evidence>
<evidence type="ECO:0000256" key="1">
    <source>
        <dbReference type="SAM" id="MobiDB-lite"/>
    </source>
</evidence>
<proteinExistence type="predicted"/>
<evidence type="ECO:0000313" key="4">
    <source>
        <dbReference type="EMBL" id="KAK3245399.1"/>
    </source>
</evidence>
<dbReference type="Proteomes" id="UP001190700">
    <property type="component" value="Unassembled WGS sequence"/>
</dbReference>
<feature type="transmembrane region" description="Helical" evidence="2">
    <location>
        <begin position="220"/>
        <end position="253"/>
    </location>
</feature>
<evidence type="ECO:0000256" key="3">
    <source>
        <dbReference type="SAM" id="SignalP"/>
    </source>
</evidence>
<feature type="transmembrane region" description="Helical" evidence="2">
    <location>
        <begin position="188"/>
        <end position="208"/>
    </location>
</feature>
<evidence type="ECO:0000256" key="2">
    <source>
        <dbReference type="SAM" id="Phobius"/>
    </source>
</evidence>
<feature type="transmembrane region" description="Helical" evidence="2">
    <location>
        <begin position="124"/>
        <end position="144"/>
    </location>
</feature>
<organism evidence="4 5">
    <name type="scientific">Cymbomonas tetramitiformis</name>
    <dbReference type="NCBI Taxonomy" id="36881"/>
    <lineage>
        <taxon>Eukaryota</taxon>
        <taxon>Viridiplantae</taxon>
        <taxon>Chlorophyta</taxon>
        <taxon>Pyramimonadophyceae</taxon>
        <taxon>Pyramimonadales</taxon>
        <taxon>Pyramimonadaceae</taxon>
        <taxon>Cymbomonas</taxon>
    </lineage>
</organism>
<keyword evidence="2" id="KW-0472">Membrane</keyword>
<keyword evidence="5" id="KW-1185">Reference proteome</keyword>
<gene>
    <name evidence="4" type="ORF">CYMTET_45029</name>
</gene>
<dbReference type="EMBL" id="LGRX02030675">
    <property type="protein sequence ID" value="KAK3245399.1"/>
    <property type="molecule type" value="Genomic_DNA"/>
</dbReference>
<dbReference type="AlphaFoldDB" id="A0AAE0C083"/>
<feature type="compositionally biased region" description="Basic residues" evidence="1">
    <location>
        <begin position="154"/>
        <end position="165"/>
    </location>
</feature>
<comment type="caution">
    <text evidence="4">The sequence shown here is derived from an EMBL/GenBank/DDBJ whole genome shotgun (WGS) entry which is preliminary data.</text>
</comment>
<keyword evidence="2" id="KW-0812">Transmembrane</keyword>
<feature type="region of interest" description="Disordered" evidence="1">
    <location>
        <begin position="153"/>
        <end position="178"/>
    </location>
</feature>
<keyword evidence="3" id="KW-0732">Signal</keyword>
<name>A0AAE0C083_9CHLO</name>
<protein>
    <recommendedName>
        <fullName evidence="6">Transmembrane protein</fullName>
    </recommendedName>
</protein>
<evidence type="ECO:0008006" key="6">
    <source>
        <dbReference type="Google" id="ProtNLM"/>
    </source>
</evidence>
<feature type="chain" id="PRO_5042060223" description="Transmembrane protein" evidence="3">
    <location>
        <begin position="27"/>
        <end position="271"/>
    </location>
</feature>
<feature type="compositionally biased region" description="Basic and acidic residues" evidence="1">
    <location>
        <begin position="166"/>
        <end position="175"/>
    </location>
</feature>
<reference evidence="4 5" key="1">
    <citation type="journal article" date="2015" name="Genome Biol. Evol.">
        <title>Comparative Genomics of a Bacterivorous Green Alga Reveals Evolutionary Causalities and Consequences of Phago-Mixotrophic Mode of Nutrition.</title>
        <authorList>
            <person name="Burns J.A."/>
            <person name="Paasch A."/>
            <person name="Narechania A."/>
            <person name="Kim E."/>
        </authorList>
    </citation>
    <scope>NUCLEOTIDE SEQUENCE [LARGE SCALE GENOMIC DNA]</scope>
    <source>
        <strain evidence="4 5">PLY_AMNH</strain>
    </source>
</reference>
<keyword evidence="2" id="KW-1133">Transmembrane helix</keyword>
<accession>A0AAE0C083</accession>
<sequence>MGYVSTHARLALFVVLSFNTRSAVTSEQCKACQVNLPLLKDAALESVLADVSEDIDHAEACKKLAPTSVAGCLAMGNKAGKEGFLGMIHFCQKACEGIDVEKLDLAKAPEGDGTRTSWRRTCGLISFFGAMVFLVLTLAFVIRAEESKAVSSKRVSKSRGSKGKKIAKESHDRDAGVTVSHPKRRAGLWFGFLWAGFVVFGLGGTFVVEEMLIYSSETSIYGLPIVALDVILGVFRGLLLAGVIFSPAILYIFRVVAFPKRPSSAEVKKDA</sequence>
<feature type="signal peptide" evidence="3">
    <location>
        <begin position="1"/>
        <end position="26"/>
    </location>
</feature>